<evidence type="ECO:0000313" key="2">
    <source>
        <dbReference type="Proteomes" id="UP000199002"/>
    </source>
</evidence>
<organism evidence="1 2">
    <name type="scientific">Acidovorax soli</name>
    <dbReference type="NCBI Taxonomy" id="592050"/>
    <lineage>
        <taxon>Bacteria</taxon>
        <taxon>Pseudomonadati</taxon>
        <taxon>Pseudomonadota</taxon>
        <taxon>Betaproteobacteria</taxon>
        <taxon>Burkholderiales</taxon>
        <taxon>Comamonadaceae</taxon>
        <taxon>Acidovorax</taxon>
    </lineage>
</organism>
<evidence type="ECO:0008006" key="3">
    <source>
        <dbReference type="Google" id="ProtNLM"/>
    </source>
</evidence>
<keyword evidence="2" id="KW-1185">Reference proteome</keyword>
<gene>
    <name evidence="1" type="ORF">SAMN05421875_11179</name>
</gene>
<accession>A0A1H4ATY9</accession>
<dbReference type="EMBL" id="FNQJ01000011">
    <property type="protein sequence ID" value="SEA39271.1"/>
    <property type="molecule type" value="Genomic_DNA"/>
</dbReference>
<name>A0A1H4ATY9_9BURK</name>
<dbReference type="AlphaFoldDB" id="A0A1H4ATY9"/>
<proteinExistence type="predicted"/>
<evidence type="ECO:0000313" key="1">
    <source>
        <dbReference type="EMBL" id="SEA39271.1"/>
    </source>
</evidence>
<protein>
    <recommendedName>
        <fullName evidence="3">DUF2894 domain-containing protein</fullName>
    </recommendedName>
</protein>
<dbReference type="GeneID" id="34232524"/>
<dbReference type="Pfam" id="PF11445">
    <property type="entry name" value="DUF2894"/>
    <property type="match status" value="1"/>
</dbReference>
<dbReference type="RefSeq" id="WP_092698112.1">
    <property type="nucleotide sequence ID" value="NZ_CAXIQL010000084.1"/>
</dbReference>
<dbReference type="InterPro" id="IPR021549">
    <property type="entry name" value="DUF2894"/>
</dbReference>
<sequence length="201" mass="22098">MSEPGEPTLQSLRAHGADRHDPARFHFLEVMARRIPDQPAAVQQVLQGRLRAAVIDYAACVRSAPGARQRMEQPAMPAEGSGLVQLNRDLNARVRNDGGIARTGVGAGVSDMQSVRQFSEVWSKISAERRVAQALEHGPDNAGPLNSHKLMLRALCLMQSLSPDYLRRFLSHVDSLLWLEQASAKPSRLAAKPGRKSQPRQ</sequence>
<reference evidence="2" key="1">
    <citation type="submission" date="2016-10" db="EMBL/GenBank/DDBJ databases">
        <authorList>
            <person name="Varghese N."/>
            <person name="Submissions S."/>
        </authorList>
    </citation>
    <scope>NUCLEOTIDE SEQUENCE [LARGE SCALE GENOMIC DNA]</scope>
    <source>
        <strain evidence="2">DSM 25157</strain>
    </source>
</reference>
<dbReference type="Proteomes" id="UP000199002">
    <property type="component" value="Unassembled WGS sequence"/>
</dbReference>
<dbReference type="STRING" id="592050.SAMN05421875_11179"/>